<proteinExistence type="predicted"/>
<dbReference type="PROSITE" id="PS01124">
    <property type="entry name" value="HTH_ARAC_FAMILY_2"/>
    <property type="match status" value="1"/>
</dbReference>
<evidence type="ECO:0000256" key="2">
    <source>
        <dbReference type="ARBA" id="ARBA00023125"/>
    </source>
</evidence>
<evidence type="ECO:0000313" key="6">
    <source>
        <dbReference type="Proteomes" id="UP000540909"/>
    </source>
</evidence>
<evidence type="ECO:0000313" key="5">
    <source>
        <dbReference type="EMBL" id="MBB4238488.1"/>
    </source>
</evidence>
<sequence>MRPEQKGIVLLFKSAIPSVDRLARACMSVHSDRHIVGSSIRQPALQSMAFRETAWSGTDLDELSEALSTPKAAIKMTAERNTSIAYHCNFISVGDVSVGDCSYEGTIVGKRDGVIDRMTIFLPTQGNMSFGGKREPIYSVPGRGVILEPGNARDTSIFGPRRHLCMFIDQAMIARRLTHMFERTISGGIDIHPDIDLTSGPGLVLQQLVSNLHSGLSGDGLLQRSPLAVSSFCEAVVYLLLETCSHRYSEELARPAPAPAPRHVKRAIDYMREHIAEPLSLDDIAVVAEVSVRTLQQGFRQFRNTTPMSYLHELRMQALRQDLLECDGKQSIAEIALRWGFVHLGRLAAEYRKRFGELPSQTLKR</sequence>
<dbReference type="Pfam" id="PF14525">
    <property type="entry name" value="AraC_binding_2"/>
    <property type="match status" value="1"/>
</dbReference>
<dbReference type="SUPFAM" id="SSF46689">
    <property type="entry name" value="Homeodomain-like"/>
    <property type="match status" value="1"/>
</dbReference>
<evidence type="ECO:0000256" key="3">
    <source>
        <dbReference type="ARBA" id="ARBA00023163"/>
    </source>
</evidence>
<accession>A0A7W6R7V4</accession>
<dbReference type="Pfam" id="PF12833">
    <property type="entry name" value="HTH_18"/>
    <property type="match status" value="1"/>
</dbReference>
<protein>
    <submittedName>
        <fullName evidence="5">AraC-like DNA-binding protein</fullName>
    </submittedName>
</protein>
<dbReference type="PANTHER" id="PTHR46796">
    <property type="entry name" value="HTH-TYPE TRANSCRIPTIONAL ACTIVATOR RHAS-RELATED"/>
    <property type="match status" value="1"/>
</dbReference>
<dbReference type="SMART" id="SM00342">
    <property type="entry name" value="HTH_ARAC"/>
    <property type="match status" value="1"/>
</dbReference>
<dbReference type="AlphaFoldDB" id="A0A7W6R7V4"/>
<reference evidence="5 6" key="1">
    <citation type="submission" date="2020-08" db="EMBL/GenBank/DDBJ databases">
        <title>Genomic Encyclopedia of Type Strains, Phase IV (KMG-V): Genome sequencing to study the core and pangenomes of soil and plant-associated prokaryotes.</title>
        <authorList>
            <person name="Whitman W."/>
        </authorList>
    </citation>
    <scope>NUCLEOTIDE SEQUENCE [LARGE SCALE GENOMIC DNA]</scope>
    <source>
        <strain evidence="5 6">SEMIA 4089</strain>
    </source>
</reference>
<keyword evidence="1" id="KW-0805">Transcription regulation</keyword>
<dbReference type="InterPro" id="IPR009057">
    <property type="entry name" value="Homeodomain-like_sf"/>
</dbReference>
<dbReference type="Gene3D" id="1.10.10.60">
    <property type="entry name" value="Homeodomain-like"/>
    <property type="match status" value="1"/>
</dbReference>
<gene>
    <name evidence="5" type="ORF">GGD57_005100</name>
</gene>
<dbReference type="InterPro" id="IPR050204">
    <property type="entry name" value="AraC_XylS_family_regulators"/>
</dbReference>
<dbReference type="PANTHER" id="PTHR46796:SF12">
    <property type="entry name" value="HTH-TYPE DNA-BINDING TRANSCRIPTIONAL ACTIVATOR EUTR"/>
    <property type="match status" value="1"/>
</dbReference>
<dbReference type="InterPro" id="IPR018060">
    <property type="entry name" value="HTH_AraC"/>
</dbReference>
<dbReference type="InterPro" id="IPR035418">
    <property type="entry name" value="AraC-bd_2"/>
</dbReference>
<dbReference type="EMBL" id="JACIFY010000022">
    <property type="protein sequence ID" value="MBB4238488.1"/>
    <property type="molecule type" value="Genomic_DNA"/>
</dbReference>
<name>A0A7W6R7V4_9HYPH</name>
<organism evidence="5 6">
    <name type="scientific">Rhizobium esperanzae</name>
    <dbReference type="NCBI Taxonomy" id="1967781"/>
    <lineage>
        <taxon>Bacteria</taxon>
        <taxon>Pseudomonadati</taxon>
        <taxon>Pseudomonadota</taxon>
        <taxon>Alphaproteobacteria</taxon>
        <taxon>Hyphomicrobiales</taxon>
        <taxon>Rhizobiaceae</taxon>
        <taxon>Rhizobium/Agrobacterium group</taxon>
        <taxon>Rhizobium</taxon>
    </lineage>
</organism>
<dbReference type="GO" id="GO:0003700">
    <property type="term" value="F:DNA-binding transcription factor activity"/>
    <property type="evidence" value="ECO:0007669"/>
    <property type="project" value="InterPro"/>
</dbReference>
<keyword evidence="2 5" id="KW-0238">DNA-binding</keyword>
<evidence type="ECO:0000259" key="4">
    <source>
        <dbReference type="PROSITE" id="PS01124"/>
    </source>
</evidence>
<dbReference type="PROSITE" id="PS00041">
    <property type="entry name" value="HTH_ARAC_FAMILY_1"/>
    <property type="match status" value="1"/>
</dbReference>
<dbReference type="InterPro" id="IPR018062">
    <property type="entry name" value="HTH_AraC-typ_CS"/>
</dbReference>
<comment type="caution">
    <text evidence="5">The sequence shown here is derived from an EMBL/GenBank/DDBJ whole genome shotgun (WGS) entry which is preliminary data.</text>
</comment>
<keyword evidence="3" id="KW-0804">Transcription</keyword>
<dbReference type="GO" id="GO:0043565">
    <property type="term" value="F:sequence-specific DNA binding"/>
    <property type="evidence" value="ECO:0007669"/>
    <property type="project" value="InterPro"/>
</dbReference>
<evidence type="ECO:0000256" key="1">
    <source>
        <dbReference type="ARBA" id="ARBA00023015"/>
    </source>
</evidence>
<feature type="domain" description="HTH araC/xylS-type" evidence="4">
    <location>
        <begin position="265"/>
        <end position="365"/>
    </location>
</feature>
<dbReference type="Proteomes" id="UP000540909">
    <property type="component" value="Unassembled WGS sequence"/>
</dbReference>